<evidence type="ECO:0000256" key="4">
    <source>
        <dbReference type="ARBA" id="ARBA00022676"/>
    </source>
</evidence>
<dbReference type="EC" id="2.4.1.16" evidence="2"/>
<comment type="subcellular location">
    <subcellularLocation>
        <location evidence="1">Cell membrane</location>
        <topology evidence="1">Multi-pass membrane protein</topology>
    </subcellularLocation>
</comment>
<dbReference type="OrthoDB" id="26569at2759"/>
<evidence type="ECO:0000256" key="6">
    <source>
        <dbReference type="ARBA" id="ARBA00022692"/>
    </source>
</evidence>
<dbReference type="GeneID" id="25910156"/>
<dbReference type="EMBL" id="KQ242606">
    <property type="protein sequence ID" value="KNC77895.1"/>
    <property type="molecule type" value="Genomic_DNA"/>
</dbReference>
<feature type="transmembrane region" description="Helical" evidence="11">
    <location>
        <begin position="786"/>
        <end position="809"/>
    </location>
</feature>
<keyword evidence="7 11" id="KW-1133">Transmembrane helix</keyword>
<dbReference type="AlphaFoldDB" id="A0A0L0FMB3"/>
<feature type="transmembrane region" description="Helical" evidence="11">
    <location>
        <begin position="272"/>
        <end position="290"/>
    </location>
</feature>
<organism evidence="12 13">
    <name type="scientific">Sphaeroforma arctica JP610</name>
    <dbReference type="NCBI Taxonomy" id="667725"/>
    <lineage>
        <taxon>Eukaryota</taxon>
        <taxon>Ichthyosporea</taxon>
        <taxon>Ichthyophonida</taxon>
        <taxon>Sphaeroforma</taxon>
    </lineage>
</organism>
<feature type="transmembrane region" description="Helical" evidence="11">
    <location>
        <begin position="530"/>
        <end position="551"/>
    </location>
</feature>
<evidence type="ECO:0000256" key="8">
    <source>
        <dbReference type="ARBA" id="ARBA00023136"/>
    </source>
</evidence>
<evidence type="ECO:0000256" key="1">
    <source>
        <dbReference type="ARBA" id="ARBA00004651"/>
    </source>
</evidence>
<feature type="region of interest" description="Disordered" evidence="10">
    <location>
        <begin position="613"/>
        <end position="634"/>
    </location>
</feature>
<evidence type="ECO:0000256" key="3">
    <source>
        <dbReference type="ARBA" id="ARBA00022475"/>
    </source>
</evidence>
<evidence type="ECO:0000313" key="13">
    <source>
        <dbReference type="Proteomes" id="UP000054560"/>
    </source>
</evidence>
<keyword evidence="8 11" id="KW-0472">Membrane</keyword>
<keyword evidence="4" id="KW-0328">Glycosyltransferase</keyword>
<name>A0A0L0FMB3_9EUKA</name>
<keyword evidence="6 11" id="KW-0812">Transmembrane</keyword>
<feature type="transmembrane region" description="Helical" evidence="11">
    <location>
        <begin position="505"/>
        <end position="524"/>
    </location>
</feature>
<dbReference type="GO" id="GO:0005886">
    <property type="term" value="C:plasma membrane"/>
    <property type="evidence" value="ECO:0007669"/>
    <property type="project" value="UniProtKB-SubCell"/>
</dbReference>
<feature type="compositionally biased region" description="Low complexity" evidence="10">
    <location>
        <begin position="622"/>
        <end position="632"/>
    </location>
</feature>
<gene>
    <name evidence="12" type="ORF">SARC_09652</name>
</gene>
<keyword evidence="3" id="KW-1003">Cell membrane</keyword>
<evidence type="ECO:0000256" key="10">
    <source>
        <dbReference type="SAM" id="MobiDB-lite"/>
    </source>
</evidence>
<dbReference type="GO" id="GO:0071555">
    <property type="term" value="P:cell wall organization"/>
    <property type="evidence" value="ECO:0007669"/>
    <property type="project" value="UniProtKB-KW"/>
</dbReference>
<dbReference type="GO" id="GO:0006031">
    <property type="term" value="P:chitin biosynthetic process"/>
    <property type="evidence" value="ECO:0007669"/>
    <property type="project" value="TreeGrafter"/>
</dbReference>
<dbReference type="Pfam" id="PF01644">
    <property type="entry name" value="Chitin_synth_1"/>
    <property type="match status" value="1"/>
</dbReference>
<evidence type="ECO:0000256" key="9">
    <source>
        <dbReference type="ARBA" id="ARBA00023316"/>
    </source>
</evidence>
<evidence type="ECO:0000256" key="11">
    <source>
        <dbReference type="SAM" id="Phobius"/>
    </source>
</evidence>
<dbReference type="SUPFAM" id="SSF53448">
    <property type="entry name" value="Nucleotide-diphospho-sugar transferases"/>
    <property type="match status" value="1"/>
</dbReference>
<reference evidence="12 13" key="1">
    <citation type="submission" date="2011-02" db="EMBL/GenBank/DDBJ databases">
        <title>The Genome Sequence of Sphaeroforma arctica JP610.</title>
        <authorList>
            <consortium name="The Broad Institute Genome Sequencing Platform"/>
            <person name="Russ C."/>
            <person name="Cuomo C."/>
            <person name="Young S.K."/>
            <person name="Zeng Q."/>
            <person name="Gargeya S."/>
            <person name="Alvarado L."/>
            <person name="Berlin A."/>
            <person name="Chapman S.B."/>
            <person name="Chen Z."/>
            <person name="Freedman E."/>
            <person name="Gellesch M."/>
            <person name="Goldberg J."/>
            <person name="Griggs A."/>
            <person name="Gujja S."/>
            <person name="Heilman E."/>
            <person name="Heiman D."/>
            <person name="Howarth C."/>
            <person name="Mehta T."/>
            <person name="Neiman D."/>
            <person name="Pearson M."/>
            <person name="Roberts A."/>
            <person name="Saif S."/>
            <person name="Shea T."/>
            <person name="Shenoy N."/>
            <person name="Sisk P."/>
            <person name="Stolte C."/>
            <person name="Sykes S."/>
            <person name="White J."/>
            <person name="Yandava C."/>
            <person name="Burger G."/>
            <person name="Gray M.W."/>
            <person name="Holland P.W.H."/>
            <person name="King N."/>
            <person name="Lang F.B.F."/>
            <person name="Roger A.J."/>
            <person name="Ruiz-Trillo I."/>
            <person name="Haas B."/>
            <person name="Nusbaum C."/>
            <person name="Birren B."/>
        </authorList>
    </citation>
    <scope>NUCLEOTIDE SEQUENCE [LARGE SCALE GENOMIC DNA]</scope>
    <source>
        <strain evidence="12 13">JP610</strain>
    </source>
</reference>
<dbReference type="eggNOG" id="KOG2571">
    <property type="taxonomic scope" value="Eukaryota"/>
</dbReference>
<keyword evidence="5" id="KW-0808">Transferase</keyword>
<dbReference type="RefSeq" id="XP_014151797.1">
    <property type="nucleotide sequence ID" value="XM_014296322.1"/>
</dbReference>
<dbReference type="Proteomes" id="UP000054560">
    <property type="component" value="Unassembled WGS sequence"/>
</dbReference>
<feature type="transmembrane region" description="Helical" evidence="11">
    <location>
        <begin position="741"/>
        <end position="766"/>
    </location>
</feature>
<evidence type="ECO:0000256" key="2">
    <source>
        <dbReference type="ARBA" id="ARBA00012543"/>
    </source>
</evidence>
<feature type="region of interest" description="Disordered" evidence="10">
    <location>
        <begin position="1"/>
        <end position="41"/>
    </location>
</feature>
<protein>
    <recommendedName>
        <fullName evidence="2">chitin synthase</fullName>
        <ecNumber evidence="2">2.4.1.16</ecNumber>
    </recommendedName>
</protein>
<evidence type="ECO:0000256" key="7">
    <source>
        <dbReference type="ARBA" id="ARBA00022989"/>
    </source>
</evidence>
<evidence type="ECO:0000256" key="5">
    <source>
        <dbReference type="ARBA" id="ARBA00022679"/>
    </source>
</evidence>
<feature type="transmembrane region" description="Helical" evidence="11">
    <location>
        <begin position="414"/>
        <end position="436"/>
    </location>
</feature>
<sequence>MLSPSIEMSYASPQSLTISDDSSSDDYRRSPPVVRPRPSPRNYAVATDYDTLLPLKNCKYFPPRTRQSETVVGVVIPFFNEGKAELERTLESLYDQQVECGDLGVEFLYLAVMDGILMADPTMVEYISSLYKTNEWADKMYMSEDTEYITVLHAAANDDADSSHGLVEIAPGKHLRLTFLIKGQNRRKTNSHEWFFVAYCREYEVDYAFATDCGTLYANGCLYYLIQYLSTHPEVSAVTGRQRVMSSTMQSLRTEGLMQMWYRAVQSYDYEASISSFLGAFSLMGMLPVIPGPAGLWRMSDCGGAPMDYYINYINNISAEDGLIKGNLLLAEDRILSYAVCLMTGKYTRWVPMAVFYTEAETDIKSFITQRRRWINGTMACYIFLLFASPGILFRGPHRLGFKLMIYSQLLIQTLLFGVTALSPGIFATLICFSVDTLHIGGAEWSRTIALTVAGISLCMYIIFCGLHFFHKFVRSFYEYLLIWNTVTFSVIVANVVVSFANKDVMTIVVLLLVVFFPFFLALLHSLDVFVMMLFSFFQFFLFLPTFLPYFSAYSYCRIWDLSWGNRPSSSSSENKESIEVVTDTAANSTSAGYPAKKKMADDAHPKIDSRFDRSESVDTQSSEVNSWQSSSTFGSRDYVVPITSAKTKIENGTKIAKGDKIDLSKVKYNEFSSADIASQTRMVSAADDRVAKKAGKKNRQRRTLSTKRKHRLMGLLILLIVMVANVLVAGVFIWTEQMNALMILTLGLVGMALCQQILSFLFYLFYSEHMITAGVQSMSRNWTKLLSATLFITTIVCLYTGALTTHWLTNSIDIYLPGNGTYVLNNTMVAHQGPVESEVDSMVCNAKSAFLLV</sequence>
<dbReference type="InterPro" id="IPR004835">
    <property type="entry name" value="Chitin_synth"/>
</dbReference>
<feature type="transmembrane region" description="Helical" evidence="11">
    <location>
        <begin position="448"/>
        <end position="471"/>
    </location>
</feature>
<dbReference type="PANTHER" id="PTHR22914">
    <property type="entry name" value="CHITIN SYNTHASE"/>
    <property type="match status" value="1"/>
</dbReference>
<accession>A0A0L0FMB3</accession>
<feature type="transmembrane region" description="Helical" evidence="11">
    <location>
        <begin position="477"/>
        <end position="498"/>
    </location>
</feature>
<feature type="transmembrane region" description="Helical" evidence="11">
    <location>
        <begin position="374"/>
        <end position="394"/>
    </location>
</feature>
<keyword evidence="13" id="KW-1185">Reference proteome</keyword>
<evidence type="ECO:0000313" key="12">
    <source>
        <dbReference type="EMBL" id="KNC77895.1"/>
    </source>
</evidence>
<keyword evidence="9" id="KW-0961">Cell wall biogenesis/degradation</keyword>
<feature type="transmembrane region" description="Helical" evidence="11">
    <location>
        <begin position="713"/>
        <end position="735"/>
    </location>
</feature>
<dbReference type="STRING" id="667725.A0A0L0FMB3"/>
<dbReference type="GO" id="GO:0004100">
    <property type="term" value="F:chitin synthase activity"/>
    <property type="evidence" value="ECO:0007669"/>
    <property type="project" value="UniProtKB-EC"/>
</dbReference>
<dbReference type="InterPro" id="IPR029044">
    <property type="entry name" value="Nucleotide-diphossugar_trans"/>
</dbReference>
<dbReference type="PANTHER" id="PTHR22914:SF9">
    <property type="entry name" value="CHITIN SYNTHASE 1"/>
    <property type="match status" value="1"/>
</dbReference>
<proteinExistence type="predicted"/>